<evidence type="ECO:0000256" key="1">
    <source>
        <dbReference type="ARBA" id="ARBA00022737"/>
    </source>
</evidence>
<reference evidence="2" key="1">
    <citation type="submission" date="2021-02" db="EMBL/GenBank/DDBJ databases">
        <authorList>
            <person name="Nowell W R."/>
        </authorList>
    </citation>
    <scope>NUCLEOTIDE SEQUENCE</scope>
</reference>
<dbReference type="Pfam" id="PF01436">
    <property type="entry name" value="NHL"/>
    <property type="match status" value="2"/>
</dbReference>
<dbReference type="Proteomes" id="UP000663851">
    <property type="component" value="Unassembled WGS sequence"/>
</dbReference>
<organism evidence="2 4">
    <name type="scientific">Rotaria socialis</name>
    <dbReference type="NCBI Taxonomy" id="392032"/>
    <lineage>
        <taxon>Eukaryota</taxon>
        <taxon>Metazoa</taxon>
        <taxon>Spiralia</taxon>
        <taxon>Gnathifera</taxon>
        <taxon>Rotifera</taxon>
        <taxon>Eurotatoria</taxon>
        <taxon>Bdelloidea</taxon>
        <taxon>Philodinida</taxon>
        <taxon>Philodinidae</taxon>
        <taxon>Rotaria</taxon>
    </lineage>
</organism>
<evidence type="ECO:0000313" key="5">
    <source>
        <dbReference type="Proteomes" id="UP000663873"/>
    </source>
</evidence>
<keyword evidence="1" id="KW-0677">Repeat</keyword>
<dbReference type="InterPro" id="IPR011042">
    <property type="entry name" value="6-blade_b-propeller_TolB-like"/>
</dbReference>
<feature type="non-terminal residue" evidence="2">
    <location>
        <position position="1"/>
    </location>
</feature>
<dbReference type="EMBL" id="CAJOBP010037234">
    <property type="protein sequence ID" value="CAF4725039.1"/>
    <property type="molecule type" value="Genomic_DNA"/>
</dbReference>
<sequence>VGGGNGAGNTPEKVNSPWGIYVDNNSGLYIVDRGNHRVQYWPFGASFGSTVAGSTSDAGPWSYQFNSPTSITFDSNGYLYVMDFNNERIQKWFPGANFGVTVAAANMYNPYGMTINPFGNIVVADTSYHRVISFGLMCPASTTTTHAPPTQPLVPLCATAIWNQTSSTIAGSISAAGSTATLLSSPYDMDFDEYGNMYVVDFGNHRIQKYPL</sequence>
<evidence type="ECO:0000313" key="4">
    <source>
        <dbReference type="Proteomes" id="UP000663851"/>
    </source>
</evidence>
<dbReference type="PANTHER" id="PTHR24104:SF25">
    <property type="entry name" value="PROTEIN LIN-41"/>
    <property type="match status" value="1"/>
</dbReference>
<gene>
    <name evidence="2" type="ORF">HFQ381_LOCUS33596</name>
    <name evidence="3" type="ORF">UJA718_LOCUS37461</name>
</gene>
<accession>A0A821CA09</accession>
<name>A0A821CA09_9BILA</name>
<dbReference type="SUPFAM" id="SSF101898">
    <property type="entry name" value="NHL repeat"/>
    <property type="match status" value="1"/>
</dbReference>
<dbReference type="Gene3D" id="2.120.10.30">
    <property type="entry name" value="TolB, C-terminal domain"/>
    <property type="match status" value="2"/>
</dbReference>
<protein>
    <recommendedName>
        <fullName evidence="6">NHL repeat containing protein</fullName>
    </recommendedName>
</protein>
<evidence type="ECO:0000313" key="3">
    <source>
        <dbReference type="EMBL" id="CAF4725039.1"/>
    </source>
</evidence>
<dbReference type="EMBL" id="CAJOBO010010970">
    <property type="protein sequence ID" value="CAF4602441.1"/>
    <property type="molecule type" value="Genomic_DNA"/>
</dbReference>
<proteinExistence type="predicted"/>
<dbReference type="Proteomes" id="UP000663873">
    <property type="component" value="Unassembled WGS sequence"/>
</dbReference>
<dbReference type="InterPro" id="IPR001258">
    <property type="entry name" value="NHL_repeat"/>
</dbReference>
<evidence type="ECO:0000313" key="2">
    <source>
        <dbReference type="EMBL" id="CAF4602441.1"/>
    </source>
</evidence>
<dbReference type="PANTHER" id="PTHR24104">
    <property type="entry name" value="E3 UBIQUITIN-PROTEIN LIGASE NHLRC1-RELATED"/>
    <property type="match status" value="1"/>
</dbReference>
<evidence type="ECO:0008006" key="6">
    <source>
        <dbReference type="Google" id="ProtNLM"/>
    </source>
</evidence>
<comment type="caution">
    <text evidence="2">The sequence shown here is derived from an EMBL/GenBank/DDBJ whole genome shotgun (WGS) entry which is preliminary data.</text>
</comment>
<keyword evidence="5" id="KW-1185">Reference proteome</keyword>
<dbReference type="CDD" id="cd05819">
    <property type="entry name" value="NHL"/>
    <property type="match status" value="1"/>
</dbReference>
<feature type="non-terminal residue" evidence="2">
    <location>
        <position position="212"/>
    </location>
</feature>
<dbReference type="GO" id="GO:0008270">
    <property type="term" value="F:zinc ion binding"/>
    <property type="evidence" value="ECO:0007669"/>
    <property type="project" value="UniProtKB-KW"/>
</dbReference>
<dbReference type="InterPro" id="IPR050952">
    <property type="entry name" value="TRIM-NHL_E3_ligases"/>
</dbReference>
<dbReference type="AlphaFoldDB" id="A0A821CA09"/>